<evidence type="ECO:0000313" key="1">
    <source>
        <dbReference type="EMBL" id="MBF7810913.1"/>
    </source>
</evidence>
<comment type="caution">
    <text evidence="1">The sequence shown here is derived from an EMBL/GenBank/DDBJ whole genome shotgun (WGS) entry which is preliminary data.</text>
</comment>
<dbReference type="RefSeq" id="WP_012058521.1">
    <property type="nucleotide sequence ID" value="NZ_CP073279.1"/>
</dbReference>
<name>A0AAE2RSR5_CLOBE</name>
<organism evidence="1 2">
    <name type="scientific">Clostridium beijerinckii</name>
    <name type="common">Clostridium MP</name>
    <dbReference type="NCBI Taxonomy" id="1520"/>
    <lineage>
        <taxon>Bacteria</taxon>
        <taxon>Bacillati</taxon>
        <taxon>Bacillota</taxon>
        <taxon>Clostridia</taxon>
        <taxon>Eubacteriales</taxon>
        <taxon>Clostridiaceae</taxon>
        <taxon>Clostridium</taxon>
    </lineage>
</organism>
<dbReference type="EMBL" id="JADOEF010000001">
    <property type="protein sequence ID" value="MBF7810913.1"/>
    <property type="molecule type" value="Genomic_DNA"/>
</dbReference>
<reference evidence="1" key="1">
    <citation type="submission" date="2020-11" db="EMBL/GenBank/DDBJ databases">
        <authorList>
            <person name="Thieme N."/>
            <person name="Liebl W."/>
            <person name="Zverlov V."/>
        </authorList>
    </citation>
    <scope>NUCLEOTIDE SEQUENCE</scope>
    <source>
        <strain evidence="1">NT08</strain>
    </source>
</reference>
<dbReference type="Proteomes" id="UP000631418">
    <property type="component" value="Unassembled WGS sequence"/>
</dbReference>
<gene>
    <name evidence="1" type="ORF">IS491_20040</name>
</gene>
<dbReference type="AlphaFoldDB" id="A0AAE2RSR5"/>
<protein>
    <submittedName>
        <fullName evidence="1">Uncharacterized protein</fullName>
    </submittedName>
</protein>
<accession>A0AAE2RSR5</accession>
<evidence type="ECO:0000313" key="2">
    <source>
        <dbReference type="Proteomes" id="UP000631418"/>
    </source>
</evidence>
<proteinExistence type="predicted"/>
<sequence length="1191" mass="141501">MRKVSVLNGPFLKKINNFLPNNTIEHYNYLKTYQFPLVDILMQLYIDADLNDDFHSINSFKKILKEYKKKNPSFNYSKENIIEEGWVATFLDRWELNRSRYKFECLEFDKTDNYDIVLFLSWISDQKKQRRLCVVLKNLNETLEKWRALYPGTPNVEWFIENRFIFSNEGVHYAYSDSIGNVDVCQALAKMWIYHVNYEDKNDVERWFEIARQLKATSQVLKYFEYKDKQLFLEKLIELYIEEKYIINNKREEKRIEKQYWLENPNYLKEKREIKLFSSDFLIEKLEYYDRRIFDLEVLLHIRRGDINFIIDCMVEYLDMLSDECYIKIAPALCNLHESGIFNYFTFHSAETFRKLCSYEETQFIGLQLLLKRCIPNNAESPDQFISYFIELFRDLINSGGNFKSGLNANVLAQLIHLCAEEALIGVKSINQVARVYKLLLNRLITELVEFPFQLKKMLPDMLSYFEQMCKQKNDVSWCRAFHLVNMCINSWYYGDYALNKDENYNRMQKLLIKCYNSIFEYTSSQKKANFISEDFLFEDVWIDIYNEQISNSFDETIEFLKPININKILNGPITNDNEKENQKFNLRHLFRINLKILAIIMHGANKTMELEKKVLVEILTSFKNDNDDLFDYSDIDIFGCQDIMKNCISLINPENDIYKKFIDQLELYSVPKLLLFLHYSNNKKLSEIIHELIIRKIEPECMDVYGNDQAIDLALQYKIKELYPFIQEILVNYLHRMEGKKSFQFDNNIINADNKLNHLFYCWEKYENILKGSNSFYKVLVYIESDKYRDLDKAEILGYELINKAETEYAGAYINLIYTHVLQIENAIKENNEDLTNNIHKKILKLSRKIEKDKISDWNMEQKELYCSNIIYERQLLGNDIKEFIDQLNKNLNLNLNFEEYKKEKASVVTENISIDYENLKKYLWKYMSMNSKDKSRIHYELKSIENLQDADETLLLECIIKTCYSIEAYGPQLAVGRKISQKNNKQGEIENIEWKYYEDYITQLYREMFNLAFTDIYNLAINDQEQTGSTGKAVHNGSKKGCSEIDLTIKQGNIRVGILEALVLEGCKKEQIKDHICKAIGNNIQQCTVSVVLIYGTSNKQAQLWAKYKNYNNVEMTEILKQNGYIVEETTEFNKSPLYDEAIFRKIPLTENIIYQKIRNPNGIEQHLYHIYLDLSKDSVTKMRLIVND</sequence>